<accession>A0ABN8ZZ55</accession>
<name>A0ABN8ZZ55_RANTA</name>
<keyword evidence="3" id="KW-1185">Reference proteome</keyword>
<dbReference type="Proteomes" id="UP001176941">
    <property type="component" value="Chromosome 9"/>
</dbReference>
<evidence type="ECO:0000313" key="2">
    <source>
        <dbReference type="EMBL" id="CAI9179302.1"/>
    </source>
</evidence>
<evidence type="ECO:0000313" key="3">
    <source>
        <dbReference type="Proteomes" id="UP001176941"/>
    </source>
</evidence>
<feature type="signal peptide" evidence="1">
    <location>
        <begin position="1"/>
        <end position="26"/>
    </location>
</feature>
<protein>
    <recommendedName>
        <fullName evidence="4">Secreted protein</fullName>
    </recommendedName>
</protein>
<dbReference type="EMBL" id="OX459945">
    <property type="protein sequence ID" value="CAI9179302.1"/>
    <property type="molecule type" value="Genomic_DNA"/>
</dbReference>
<gene>
    <name evidence="2" type="ORF">MRATA1EN1_LOCUS28264</name>
</gene>
<evidence type="ECO:0000256" key="1">
    <source>
        <dbReference type="SAM" id="SignalP"/>
    </source>
</evidence>
<keyword evidence="1" id="KW-0732">Signal</keyword>
<reference evidence="2" key="1">
    <citation type="submission" date="2023-04" db="EMBL/GenBank/DDBJ databases">
        <authorList>
            <consortium name="ELIXIR-Norway"/>
        </authorList>
    </citation>
    <scope>NUCLEOTIDE SEQUENCE [LARGE SCALE GENOMIC DNA]</scope>
</reference>
<sequence>MTDVRWGQHPQGKVGLIFLAWLGVAAEGGREELAIYVSCLVTQFRHGVGGVFLSDRCHHESHCGLASCRGVCAWKDISRPTPPCPDPSLTCGCFSQLENTPTSAGRPFPGRPPPIF</sequence>
<feature type="chain" id="PRO_5047003788" description="Secreted protein" evidence="1">
    <location>
        <begin position="27"/>
        <end position="116"/>
    </location>
</feature>
<proteinExistence type="predicted"/>
<evidence type="ECO:0008006" key="4">
    <source>
        <dbReference type="Google" id="ProtNLM"/>
    </source>
</evidence>
<organism evidence="2 3">
    <name type="scientific">Rangifer tarandus platyrhynchus</name>
    <name type="common">Svalbard reindeer</name>
    <dbReference type="NCBI Taxonomy" id="3082113"/>
    <lineage>
        <taxon>Eukaryota</taxon>
        <taxon>Metazoa</taxon>
        <taxon>Chordata</taxon>
        <taxon>Craniata</taxon>
        <taxon>Vertebrata</taxon>
        <taxon>Euteleostomi</taxon>
        <taxon>Mammalia</taxon>
        <taxon>Eutheria</taxon>
        <taxon>Laurasiatheria</taxon>
        <taxon>Artiodactyla</taxon>
        <taxon>Ruminantia</taxon>
        <taxon>Pecora</taxon>
        <taxon>Cervidae</taxon>
        <taxon>Odocoileinae</taxon>
        <taxon>Rangifer</taxon>
    </lineage>
</organism>